<reference evidence="6" key="1">
    <citation type="journal article" date="2020" name="bioRxiv">
        <title>Chromosome-level reference genome of the European wasp spider Argiope bruennichi: a resource for studies on range expansion and evolutionary adaptation.</title>
        <authorList>
            <person name="Sheffer M.M."/>
            <person name="Hoppe A."/>
            <person name="Krehenwinkel H."/>
            <person name="Uhl G."/>
            <person name="Kuss A.W."/>
            <person name="Jensen L."/>
            <person name="Jensen C."/>
            <person name="Gillespie R.G."/>
            <person name="Hoff K.J."/>
            <person name="Prost S."/>
        </authorList>
    </citation>
    <scope>NUCLEOTIDE SEQUENCE</scope>
</reference>
<proteinExistence type="inferred from homology"/>
<evidence type="ECO:0000256" key="4">
    <source>
        <dbReference type="ARBA" id="ARBA00023136"/>
    </source>
</evidence>
<dbReference type="InterPro" id="IPR029673">
    <property type="entry name" value="TMEM179"/>
</dbReference>
<accession>A0A8T0FTG5</accession>
<evidence type="ECO:0000313" key="6">
    <source>
        <dbReference type="EMBL" id="KAF8794391.1"/>
    </source>
</evidence>
<gene>
    <name evidence="6" type="ORF">HNY73_002378</name>
</gene>
<dbReference type="InterPro" id="IPR059010">
    <property type="entry name" value="TMEM179-179B"/>
</dbReference>
<keyword evidence="3" id="KW-1133">Transmembrane helix</keyword>
<keyword evidence="2" id="KW-0812">Transmembrane</keyword>
<keyword evidence="4" id="KW-0472">Membrane</keyword>
<dbReference type="EMBL" id="JABXBU010000002">
    <property type="protein sequence ID" value="KAF8794391.1"/>
    <property type="molecule type" value="Genomic_DNA"/>
</dbReference>
<evidence type="ECO:0000256" key="3">
    <source>
        <dbReference type="ARBA" id="ARBA00022989"/>
    </source>
</evidence>
<evidence type="ECO:0000256" key="5">
    <source>
        <dbReference type="ARBA" id="ARBA00093776"/>
    </source>
</evidence>
<evidence type="ECO:0000313" key="7">
    <source>
        <dbReference type="Proteomes" id="UP000807504"/>
    </source>
</evidence>
<evidence type="ECO:0000256" key="1">
    <source>
        <dbReference type="ARBA" id="ARBA00004141"/>
    </source>
</evidence>
<comment type="similarity">
    <text evidence="5">Belongs to the TMEM179 family.</text>
</comment>
<dbReference type="Pfam" id="PF26158">
    <property type="entry name" value="Claudin_TMEM179-179B"/>
    <property type="match status" value="1"/>
</dbReference>
<evidence type="ECO:0000256" key="2">
    <source>
        <dbReference type="ARBA" id="ARBA00022692"/>
    </source>
</evidence>
<dbReference type="PANTHER" id="PTHR31872:SF4">
    <property type="entry name" value="TRANSMEMBRANE PROTEIN 179"/>
    <property type="match status" value="1"/>
</dbReference>
<protein>
    <submittedName>
        <fullName evidence="6">Uncharacterized protein</fullName>
    </submittedName>
</protein>
<name>A0A8T0FTG5_ARGBR</name>
<organism evidence="6 7">
    <name type="scientific">Argiope bruennichi</name>
    <name type="common">Wasp spider</name>
    <name type="synonym">Aranea bruennichi</name>
    <dbReference type="NCBI Taxonomy" id="94029"/>
    <lineage>
        <taxon>Eukaryota</taxon>
        <taxon>Metazoa</taxon>
        <taxon>Ecdysozoa</taxon>
        <taxon>Arthropoda</taxon>
        <taxon>Chelicerata</taxon>
        <taxon>Arachnida</taxon>
        <taxon>Araneae</taxon>
        <taxon>Araneomorphae</taxon>
        <taxon>Entelegynae</taxon>
        <taxon>Araneoidea</taxon>
        <taxon>Araneidae</taxon>
        <taxon>Argiope</taxon>
    </lineage>
</organism>
<sequence length="213" mass="23665">MNPVPFAPGEALHHRSCSFVLAVRLSLVLPPRIPRDLCPPDWLAAFVIGSGGAGLTRPPPGDNVASCELDGHNSQLKLVPPTCISSFIITLLSFVAAIMVTLGGGQFCKSFEDTELESCSLAQYVRWHNNSKMNNFYEYLTRAQISYWLMTHAWLVHSTVTLIRWITNSDYVIAEERELHENPIYGETALQSIAENQETLTAVSLFSKNKAKD</sequence>
<keyword evidence="7" id="KW-1185">Reference proteome</keyword>
<dbReference type="Proteomes" id="UP000807504">
    <property type="component" value="Unassembled WGS sequence"/>
</dbReference>
<reference evidence="6" key="2">
    <citation type="submission" date="2020-06" db="EMBL/GenBank/DDBJ databases">
        <authorList>
            <person name="Sheffer M."/>
        </authorList>
    </citation>
    <scope>NUCLEOTIDE SEQUENCE</scope>
</reference>
<dbReference type="AlphaFoldDB" id="A0A8T0FTG5"/>
<dbReference type="PANTHER" id="PTHR31872">
    <property type="entry name" value="TRANSMEMBRANE PROTEIN 179"/>
    <property type="match status" value="1"/>
</dbReference>
<comment type="subcellular location">
    <subcellularLocation>
        <location evidence="1">Membrane</location>
        <topology evidence="1">Multi-pass membrane protein</topology>
    </subcellularLocation>
</comment>
<comment type="caution">
    <text evidence="6">The sequence shown here is derived from an EMBL/GenBank/DDBJ whole genome shotgun (WGS) entry which is preliminary data.</text>
</comment>